<proteinExistence type="inferred from homology"/>
<keyword evidence="7" id="KW-1185">Reference proteome</keyword>
<dbReference type="NCBIfam" id="NF009020">
    <property type="entry name" value="PRK12356.1"/>
    <property type="match status" value="1"/>
</dbReference>
<protein>
    <recommendedName>
        <fullName evidence="2 5">Glutaminase</fullName>
        <ecNumber evidence="2 5">3.5.1.2</ecNumber>
    </recommendedName>
</protein>
<feature type="binding site" evidence="5">
    <location>
        <position position="172"/>
    </location>
    <ligand>
        <name>substrate</name>
    </ligand>
</feature>
<evidence type="ECO:0000256" key="1">
    <source>
        <dbReference type="ARBA" id="ARBA00011076"/>
    </source>
</evidence>
<dbReference type="EMBL" id="CP039393">
    <property type="protein sequence ID" value="QCD36136.1"/>
    <property type="molecule type" value="Genomic_DNA"/>
</dbReference>
<dbReference type="KEGG" id="mgod:E7746_09710"/>
<keyword evidence="3 5" id="KW-0378">Hydrolase</keyword>
<feature type="binding site" evidence="5">
    <location>
        <position position="165"/>
    </location>
    <ligand>
        <name>substrate</name>
    </ligand>
</feature>
<comment type="catalytic activity">
    <reaction evidence="4 5">
        <text>L-glutamine + H2O = L-glutamate + NH4(+)</text>
        <dbReference type="Rhea" id="RHEA:15889"/>
        <dbReference type="ChEBI" id="CHEBI:15377"/>
        <dbReference type="ChEBI" id="CHEBI:28938"/>
        <dbReference type="ChEBI" id="CHEBI:29985"/>
        <dbReference type="ChEBI" id="CHEBI:58359"/>
        <dbReference type="EC" id="3.5.1.2"/>
    </reaction>
</comment>
<dbReference type="GO" id="GO:0004359">
    <property type="term" value="F:glutaminase activity"/>
    <property type="evidence" value="ECO:0007669"/>
    <property type="project" value="UniProtKB-UniRule"/>
</dbReference>
<feature type="binding site" evidence="5">
    <location>
        <position position="69"/>
    </location>
    <ligand>
        <name>substrate</name>
    </ligand>
</feature>
<reference evidence="6 7" key="1">
    <citation type="submission" date="2019-02" db="EMBL/GenBank/DDBJ databases">
        <title>Isolation and identification of novel species under the genus Muribaculum.</title>
        <authorList>
            <person name="Miyake S."/>
            <person name="Ding Y."/>
            <person name="Low A."/>
            <person name="Soh M."/>
            <person name="Seedorf H."/>
        </authorList>
    </citation>
    <scope>NUCLEOTIDE SEQUENCE [LARGE SCALE GENOMIC DNA]</scope>
    <source>
        <strain evidence="6 7">TLL-A4</strain>
    </source>
</reference>
<keyword evidence="5" id="KW-0007">Acetylation</keyword>
<evidence type="ECO:0000256" key="2">
    <source>
        <dbReference type="ARBA" id="ARBA00012918"/>
    </source>
</evidence>
<dbReference type="OrthoDB" id="9788822at2"/>
<feature type="binding site" evidence="5">
    <location>
        <position position="120"/>
    </location>
    <ligand>
        <name>substrate</name>
    </ligand>
</feature>
<dbReference type="RefSeq" id="WP_136410674.1">
    <property type="nucleotide sequence ID" value="NZ_CP039393.1"/>
</dbReference>
<dbReference type="InterPro" id="IPR012338">
    <property type="entry name" value="Beta-lactam/transpept-like"/>
</dbReference>
<comment type="subunit">
    <text evidence="5">Homotetramer.</text>
</comment>
<dbReference type="HAMAP" id="MF_00313">
    <property type="entry name" value="Glutaminase"/>
    <property type="match status" value="1"/>
</dbReference>
<dbReference type="EC" id="3.5.1.2" evidence="2 5"/>
<comment type="similarity">
    <text evidence="1 5">Belongs to the glutaminase family.</text>
</comment>
<evidence type="ECO:0000256" key="5">
    <source>
        <dbReference type="HAMAP-Rule" id="MF_00313"/>
    </source>
</evidence>
<evidence type="ECO:0000313" key="6">
    <source>
        <dbReference type="EMBL" id="QCD36136.1"/>
    </source>
</evidence>
<dbReference type="PANTHER" id="PTHR12544:SF48">
    <property type="entry name" value="GLUTAMINASE 1"/>
    <property type="match status" value="1"/>
</dbReference>
<sequence>MNKTITVAQIRQAAQEAFDESRNLKGGANADYIPYLANIDSNLFGLSITLLDGQVINIGDTDYKFGIESISKVPTAILAMQQHGTATVLKMIGADATGLPFNSIFAILLENDHPSTPLVNAGAITACSMITPKGDSDAKWKAIVDNITKLCGSAPQLIDELYKSESDTNFNNRAIAWLLKNYNRIYDDVPMSLDLYTRQCSLGVTTSQLSVMAATIANNGCNPLTGDKVFDPDITPKVTSLIATVGFYEHTGDWLYTSGLPAKSGVGGGVLGVLPGIMGIAAFAPPLDSAGNSVKAQAAIKSFANKLGLGIFNGNNITIQK</sequence>
<organism evidence="6 7">
    <name type="scientific">Muribaculum gordoncarteri</name>
    <dbReference type="NCBI Taxonomy" id="2530390"/>
    <lineage>
        <taxon>Bacteria</taxon>
        <taxon>Pseudomonadati</taxon>
        <taxon>Bacteroidota</taxon>
        <taxon>Bacteroidia</taxon>
        <taxon>Bacteroidales</taxon>
        <taxon>Muribaculaceae</taxon>
        <taxon>Muribaculum</taxon>
    </lineage>
</organism>
<dbReference type="Pfam" id="PF04960">
    <property type="entry name" value="Glutaminase"/>
    <property type="match status" value="1"/>
</dbReference>
<feature type="binding site" evidence="5">
    <location>
        <position position="196"/>
    </location>
    <ligand>
        <name>substrate</name>
    </ligand>
</feature>
<gene>
    <name evidence="5 6" type="primary">glsA</name>
    <name evidence="6" type="ORF">E7746_09710</name>
</gene>
<dbReference type="GO" id="GO:0006537">
    <property type="term" value="P:glutamate biosynthetic process"/>
    <property type="evidence" value="ECO:0007669"/>
    <property type="project" value="TreeGrafter"/>
</dbReference>
<evidence type="ECO:0000256" key="3">
    <source>
        <dbReference type="ARBA" id="ARBA00022801"/>
    </source>
</evidence>
<dbReference type="GO" id="GO:0006543">
    <property type="term" value="P:L-glutamine catabolic process"/>
    <property type="evidence" value="ECO:0007669"/>
    <property type="project" value="TreeGrafter"/>
</dbReference>
<dbReference type="Proteomes" id="UP000297031">
    <property type="component" value="Chromosome"/>
</dbReference>
<name>A0A4P7VM00_9BACT</name>
<feature type="binding site" evidence="5">
    <location>
        <position position="266"/>
    </location>
    <ligand>
        <name>substrate</name>
    </ligand>
</feature>
<dbReference type="SUPFAM" id="SSF56601">
    <property type="entry name" value="beta-lactamase/transpeptidase-like"/>
    <property type="match status" value="1"/>
</dbReference>
<evidence type="ECO:0000313" key="7">
    <source>
        <dbReference type="Proteomes" id="UP000297031"/>
    </source>
</evidence>
<dbReference type="InterPro" id="IPR015868">
    <property type="entry name" value="Glutaminase"/>
</dbReference>
<dbReference type="PANTHER" id="PTHR12544">
    <property type="entry name" value="GLUTAMINASE"/>
    <property type="match status" value="1"/>
</dbReference>
<dbReference type="AlphaFoldDB" id="A0A4P7VM00"/>
<dbReference type="Gene3D" id="3.40.710.10">
    <property type="entry name" value="DD-peptidase/beta-lactamase superfamily"/>
    <property type="match status" value="1"/>
</dbReference>
<feature type="binding site" evidence="5">
    <location>
        <position position="248"/>
    </location>
    <ligand>
        <name>substrate</name>
    </ligand>
</feature>
<dbReference type="NCBIfam" id="TIGR03814">
    <property type="entry name" value="Gln_ase"/>
    <property type="match status" value="1"/>
</dbReference>
<evidence type="ECO:0000256" key="4">
    <source>
        <dbReference type="ARBA" id="ARBA00049534"/>
    </source>
</evidence>
<accession>A0A4P7VM00</accession>